<protein>
    <submittedName>
        <fullName evidence="1">Uncharacterized protein</fullName>
    </submittedName>
</protein>
<proteinExistence type="predicted"/>
<dbReference type="EMBL" id="LAZR01003367">
    <property type="protein sequence ID" value="KKN19093.1"/>
    <property type="molecule type" value="Genomic_DNA"/>
</dbReference>
<comment type="caution">
    <text evidence="1">The sequence shown here is derived from an EMBL/GenBank/DDBJ whole genome shotgun (WGS) entry which is preliminary data.</text>
</comment>
<reference evidence="1" key="1">
    <citation type="journal article" date="2015" name="Nature">
        <title>Complex archaea that bridge the gap between prokaryotes and eukaryotes.</title>
        <authorList>
            <person name="Spang A."/>
            <person name="Saw J.H."/>
            <person name="Jorgensen S.L."/>
            <person name="Zaremba-Niedzwiedzka K."/>
            <person name="Martijn J."/>
            <person name="Lind A.E."/>
            <person name="van Eijk R."/>
            <person name="Schleper C."/>
            <person name="Guy L."/>
            <person name="Ettema T.J."/>
        </authorList>
    </citation>
    <scope>NUCLEOTIDE SEQUENCE</scope>
</reference>
<sequence length="65" mass="7434">MTDLLNPFTDQQFKDLEQALVSADEIEAAIKKASRAGIERDGQLEEVRESRKKIRKILDTYSKPV</sequence>
<dbReference type="AlphaFoldDB" id="A0A0F9RP83"/>
<evidence type="ECO:0000313" key="1">
    <source>
        <dbReference type="EMBL" id="KKN19093.1"/>
    </source>
</evidence>
<gene>
    <name evidence="1" type="ORF">LCGC14_0949210</name>
</gene>
<organism evidence="1">
    <name type="scientific">marine sediment metagenome</name>
    <dbReference type="NCBI Taxonomy" id="412755"/>
    <lineage>
        <taxon>unclassified sequences</taxon>
        <taxon>metagenomes</taxon>
        <taxon>ecological metagenomes</taxon>
    </lineage>
</organism>
<name>A0A0F9RP83_9ZZZZ</name>
<accession>A0A0F9RP83</accession>